<protein>
    <submittedName>
        <fullName evidence="1">Uncharacterized protein</fullName>
    </submittedName>
</protein>
<sequence length="25" mass="3095">HRSSQNKLKSTFFMKIWHYDPLRSS</sequence>
<organism evidence="1 2">
    <name type="scientific">Allacma fusca</name>
    <dbReference type="NCBI Taxonomy" id="39272"/>
    <lineage>
        <taxon>Eukaryota</taxon>
        <taxon>Metazoa</taxon>
        <taxon>Ecdysozoa</taxon>
        <taxon>Arthropoda</taxon>
        <taxon>Hexapoda</taxon>
        <taxon>Collembola</taxon>
        <taxon>Symphypleona</taxon>
        <taxon>Sminthuridae</taxon>
        <taxon>Allacma</taxon>
    </lineage>
</organism>
<accession>A0A8J2JZ05</accession>
<gene>
    <name evidence="1" type="ORF">AFUS01_LOCUS16764</name>
</gene>
<reference evidence="1" key="1">
    <citation type="submission" date="2021-06" db="EMBL/GenBank/DDBJ databases">
        <authorList>
            <person name="Hodson N. C."/>
            <person name="Mongue J. A."/>
            <person name="Jaron S. K."/>
        </authorList>
    </citation>
    <scope>NUCLEOTIDE SEQUENCE</scope>
</reference>
<feature type="non-terminal residue" evidence="1">
    <location>
        <position position="1"/>
    </location>
</feature>
<evidence type="ECO:0000313" key="1">
    <source>
        <dbReference type="EMBL" id="CAG7727949.1"/>
    </source>
</evidence>
<evidence type="ECO:0000313" key="2">
    <source>
        <dbReference type="Proteomes" id="UP000708208"/>
    </source>
</evidence>
<dbReference type="EMBL" id="CAJVCH010155921">
    <property type="protein sequence ID" value="CAG7727949.1"/>
    <property type="molecule type" value="Genomic_DNA"/>
</dbReference>
<proteinExistence type="predicted"/>
<dbReference type="AlphaFoldDB" id="A0A8J2JZ05"/>
<comment type="caution">
    <text evidence="1">The sequence shown here is derived from an EMBL/GenBank/DDBJ whole genome shotgun (WGS) entry which is preliminary data.</text>
</comment>
<dbReference type="Proteomes" id="UP000708208">
    <property type="component" value="Unassembled WGS sequence"/>
</dbReference>
<name>A0A8J2JZ05_9HEXA</name>
<keyword evidence="2" id="KW-1185">Reference proteome</keyword>